<comment type="caution">
    <text evidence="11">The sequence shown here is derived from an EMBL/GenBank/DDBJ whole genome shotgun (WGS) entry which is preliminary data.</text>
</comment>
<dbReference type="PANTHER" id="PTHR30372:SF4">
    <property type="entry name" value="LIPID-A-DISACCHARIDE SYNTHASE, MITOCHONDRIAL-RELATED"/>
    <property type="match status" value="1"/>
</dbReference>
<evidence type="ECO:0000256" key="3">
    <source>
        <dbReference type="ARBA" id="ARBA00020902"/>
    </source>
</evidence>
<dbReference type="EMBL" id="DSVQ01000019">
    <property type="protein sequence ID" value="HGT41092.1"/>
    <property type="molecule type" value="Genomic_DNA"/>
</dbReference>
<dbReference type="Gene3D" id="3.40.50.2000">
    <property type="entry name" value="Glycogen Phosphorylase B"/>
    <property type="match status" value="2"/>
</dbReference>
<dbReference type="AlphaFoldDB" id="A0A7C4LN46"/>
<evidence type="ECO:0000256" key="1">
    <source>
        <dbReference type="ARBA" id="ARBA00002056"/>
    </source>
</evidence>
<comment type="catalytic activity">
    <reaction evidence="9">
        <text>a lipid X + a UDP-2-N,3-O-bis[(3R)-3-hydroxyacyl]-alpha-D-glucosamine = a lipid A disaccharide + UDP + H(+)</text>
        <dbReference type="Rhea" id="RHEA:67828"/>
        <dbReference type="ChEBI" id="CHEBI:15378"/>
        <dbReference type="ChEBI" id="CHEBI:58223"/>
        <dbReference type="ChEBI" id="CHEBI:137748"/>
        <dbReference type="ChEBI" id="CHEBI:176338"/>
        <dbReference type="ChEBI" id="CHEBI:176343"/>
        <dbReference type="EC" id="2.4.1.182"/>
    </reaction>
</comment>
<dbReference type="GO" id="GO:0016020">
    <property type="term" value="C:membrane"/>
    <property type="evidence" value="ECO:0007669"/>
    <property type="project" value="GOC"/>
</dbReference>
<keyword evidence="8" id="KW-0443">Lipid metabolism</keyword>
<dbReference type="InterPro" id="IPR003835">
    <property type="entry name" value="Glyco_trans_19"/>
</dbReference>
<dbReference type="GO" id="GO:0005543">
    <property type="term" value="F:phospholipid binding"/>
    <property type="evidence" value="ECO:0007669"/>
    <property type="project" value="TreeGrafter"/>
</dbReference>
<keyword evidence="5" id="KW-0441">Lipid A biosynthesis</keyword>
<proteinExistence type="predicted"/>
<name>A0A7C4LN46_9PLAN</name>
<keyword evidence="4" id="KW-0444">Lipid biosynthesis</keyword>
<dbReference type="NCBIfam" id="TIGR00215">
    <property type="entry name" value="lpxB"/>
    <property type="match status" value="1"/>
</dbReference>
<evidence type="ECO:0000256" key="9">
    <source>
        <dbReference type="ARBA" id="ARBA00048975"/>
    </source>
</evidence>
<accession>A0A7C4LN46</accession>
<protein>
    <recommendedName>
        <fullName evidence="3 10">Lipid-A-disaccharide synthase</fullName>
        <ecNumber evidence="2 10">2.4.1.182</ecNumber>
    </recommendedName>
</protein>
<evidence type="ECO:0000256" key="4">
    <source>
        <dbReference type="ARBA" id="ARBA00022516"/>
    </source>
</evidence>
<keyword evidence="7 11" id="KW-0808">Transferase</keyword>
<reference evidence="11" key="1">
    <citation type="journal article" date="2020" name="mSystems">
        <title>Genome- and Community-Level Interaction Insights into Carbon Utilization and Element Cycling Functions of Hydrothermarchaeota in Hydrothermal Sediment.</title>
        <authorList>
            <person name="Zhou Z."/>
            <person name="Liu Y."/>
            <person name="Xu W."/>
            <person name="Pan J."/>
            <person name="Luo Z.H."/>
            <person name="Li M."/>
        </authorList>
    </citation>
    <scope>NUCLEOTIDE SEQUENCE [LARGE SCALE GENOMIC DNA]</scope>
    <source>
        <strain evidence="11">SpSt-508</strain>
    </source>
</reference>
<dbReference type="GO" id="GO:0009245">
    <property type="term" value="P:lipid A biosynthetic process"/>
    <property type="evidence" value="ECO:0007669"/>
    <property type="project" value="UniProtKB-UniRule"/>
</dbReference>
<dbReference type="GO" id="GO:0008915">
    <property type="term" value="F:lipid-A-disaccharide synthase activity"/>
    <property type="evidence" value="ECO:0007669"/>
    <property type="project" value="UniProtKB-UniRule"/>
</dbReference>
<dbReference type="PANTHER" id="PTHR30372">
    <property type="entry name" value="LIPID-A-DISACCHARIDE SYNTHASE"/>
    <property type="match status" value="1"/>
</dbReference>
<evidence type="ECO:0000256" key="6">
    <source>
        <dbReference type="ARBA" id="ARBA00022676"/>
    </source>
</evidence>
<evidence type="ECO:0000256" key="10">
    <source>
        <dbReference type="NCBIfam" id="TIGR00215"/>
    </source>
</evidence>
<dbReference type="EC" id="2.4.1.182" evidence="2 10"/>
<dbReference type="SUPFAM" id="SSF53756">
    <property type="entry name" value="UDP-Glycosyltransferase/glycogen phosphorylase"/>
    <property type="match status" value="1"/>
</dbReference>
<evidence type="ECO:0000256" key="7">
    <source>
        <dbReference type="ARBA" id="ARBA00022679"/>
    </source>
</evidence>
<organism evidence="11">
    <name type="scientific">Schlesneria paludicola</name>
    <dbReference type="NCBI Taxonomy" id="360056"/>
    <lineage>
        <taxon>Bacteria</taxon>
        <taxon>Pseudomonadati</taxon>
        <taxon>Planctomycetota</taxon>
        <taxon>Planctomycetia</taxon>
        <taxon>Planctomycetales</taxon>
        <taxon>Planctomycetaceae</taxon>
        <taxon>Schlesneria</taxon>
    </lineage>
</organism>
<keyword evidence="6 11" id="KW-0328">Glycosyltransferase</keyword>
<sequence length="387" mass="44062">MHVFFSVGEPSGDQHAALLIQELRRRRPELRVSGFGGPRMEQAGCQVLYPLTNLAVVGIFSVLPKLWEFYQLVRKARDYLRRHRPELVVVVDFPGFNWHIARAAKSLGIPVIYYLPPQLWAWAPWRIRKVRKYVDLVLSGLPFEAEWYAQRGVPVLYVGHPFFDEVLRHPLDTAFLKEWSPESGATVAVLPGSRNHEVQSCWPLLLEAVRRLSERHPDAQFLVANYKESQRRYCRELYHESRLKLPVSFFVGKTQEIIHLADCAMMVSGSVSLEMLARGTPATAVYRCGWPTYLIGRLLITCPYISLPNLIAGRKVMPEHVSVGDPEPVICELVRDVDRWLSSPSALDQSRTEFQAVRRQVHSVGASERAAEVILSRLPVAPQRQAA</sequence>
<comment type="function">
    <text evidence="1">Condensation of UDP-2,3-diacylglucosamine and 2,3-diacylglucosamine-1-phosphate to form lipid A disaccharide, a precursor of lipid A, a phosphorylated glycolipid that anchors the lipopolysaccharide to the outer membrane of the cell.</text>
</comment>
<gene>
    <name evidence="11" type="primary">lpxB</name>
    <name evidence="11" type="ORF">ENS64_17740</name>
</gene>
<evidence type="ECO:0000256" key="2">
    <source>
        <dbReference type="ARBA" id="ARBA00012687"/>
    </source>
</evidence>
<evidence type="ECO:0000256" key="8">
    <source>
        <dbReference type="ARBA" id="ARBA00023098"/>
    </source>
</evidence>
<evidence type="ECO:0000313" key="11">
    <source>
        <dbReference type="EMBL" id="HGT41092.1"/>
    </source>
</evidence>
<dbReference type="Pfam" id="PF02684">
    <property type="entry name" value="LpxB"/>
    <property type="match status" value="1"/>
</dbReference>
<evidence type="ECO:0000256" key="5">
    <source>
        <dbReference type="ARBA" id="ARBA00022556"/>
    </source>
</evidence>